<gene>
    <name evidence="3" type="ORF">Dacsa_1909</name>
</gene>
<protein>
    <submittedName>
        <fullName evidence="3">Uncharacterized protein</fullName>
    </submittedName>
</protein>
<feature type="transmembrane region" description="Helical" evidence="2">
    <location>
        <begin position="130"/>
        <end position="154"/>
    </location>
</feature>
<dbReference type="RefSeq" id="WP_015229560.1">
    <property type="nucleotide sequence ID" value="NC_019780.1"/>
</dbReference>
<dbReference type="HOGENOM" id="CLU_107037_0_0_3"/>
<dbReference type="KEGG" id="dsl:Dacsa_1909"/>
<evidence type="ECO:0000256" key="1">
    <source>
        <dbReference type="SAM" id="Coils"/>
    </source>
</evidence>
<dbReference type="STRING" id="13035.Dacsa_1909"/>
<name>K9YWS0_DACS8</name>
<keyword evidence="2" id="KW-0472">Membrane</keyword>
<accession>K9YWS0</accession>
<keyword evidence="1" id="KW-0175">Coiled coil</keyword>
<evidence type="ECO:0000313" key="4">
    <source>
        <dbReference type="Proteomes" id="UP000010482"/>
    </source>
</evidence>
<dbReference type="EMBL" id="CP003944">
    <property type="protein sequence ID" value="AFZ50563.1"/>
    <property type="molecule type" value="Genomic_DNA"/>
</dbReference>
<keyword evidence="2" id="KW-0812">Transmembrane</keyword>
<dbReference type="AlphaFoldDB" id="K9YWS0"/>
<evidence type="ECO:0000256" key="2">
    <source>
        <dbReference type="SAM" id="Phobius"/>
    </source>
</evidence>
<dbReference type="eggNOG" id="ENOG5032ZNT">
    <property type="taxonomic scope" value="Bacteria"/>
</dbReference>
<organism evidence="3 4">
    <name type="scientific">Dactylococcopsis salina (strain PCC 8305)</name>
    <name type="common">Myxobactron salinum</name>
    <dbReference type="NCBI Taxonomy" id="13035"/>
    <lineage>
        <taxon>Bacteria</taxon>
        <taxon>Bacillati</taxon>
        <taxon>Cyanobacteriota</taxon>
        <taxon>Cyanophyceae</taxon>
        <taxon>Nodosilineales</taxon>
        <taxon>Cymatolegaceae</taxon>
        <taxon>Dactylococcopsis</taxon>
    </lineage>
</organism>
<keyword evidence="2" id="KW-1133">Transmembrane helix</keyword>
<sequence>MTSNYKFQGINAPANKNTPTVPMSVYRELAGELQTYKNQINDLKEENRQLNQENQSLRSEIRTLMQAVKKLENTLNYWEEKPHYPSWKTPVDNQESETNYEFPELHQEKWLSHQEETNHKITKDEENSEINGWLVAAIIVMIVFTFSGIGFMVARPLLNSDQ</sequence>
<feature type="coiled-coil region" evidence="1">
    <location>
        <begin position="26"/>
        <end position="81"/>
    </location>
</feature>
<dbReference type="Gene3D" id="1.20.5.170">
    <property type="match status" value="1"/>
</dbReference>
<reference evidence="3" key="1">
    <citation type="submission" date="2012-04" db="EMBL/GenBank/DDBJ databases">
        <title>Finished genome of Dactylococcopsis salina PCC 8305.</title>
        <authorList>
            <consortium name="US DOE Joint Genome Institute"/>
            <person name="Gugger M."/>
            <person name="Coursin T."/>
            <person name="Rippka R."/>
            <person name="Tandeau De Marsac N."/>
            <person name="Huntemann M."/>
            <person name="Wei C.-L."/>
            <person name="Han J."/>
            <person name="Detter J.C."/>
            <person name="Han C."/>
            <person name="Tapia R."/>
            <person name="Daligault H."/>
            <person name="Chen A."/>
            <person name="Krypides N."/>
            <person name="Mavromatis K."/>
            <person name="Markowitz V."/>
            <person name="Szeto E."/>
            <person name="Ivanova N."/>
            <person name="Ovchinnikova G."/>
            <person name="Pagani I."/>
            <person name="Pati A."/>
            <person name="Goodwin L."/>
            <person name="Peters L."/>
            <person name="Pitluck S."/>
            <person name="Woyke T."/>
            <person name="Kerfeld C."/>
        </authorList>
    </citation>
    <scope>NUCLEOTIDE SEQUENCE [LARGE SCALE GENOMIC DNA]</scope>
    <source>
        <strain evidence="3">PCC 8305</strain>
    </source>
</reference>
<proteinExistence type="predicted"/>
<dbReference type="Proteomes" id="UP000010482">
    <property type="component" value="Chromosome"/>
</dbReference>
<evidence type="ECO:0000313" key="3">
    <source>
        <dbReference type="EMBL" id="AFZ50563.1"/>
    </source>
</evidence>
<dbReference type="OrthoDB" id="425114at2"/>
<keyword evidence="4" id="KW-1185">Reference proteome</keyword>